<dbReference type="PANTHER" id="PTHR24567">
    <property type="entry name" value="CRP FAMILY TRANSCRIPTIONAL REGULATORY PROTEIN"/>
    <property type="match status" value="1"/>
</dbReference>
<dbReference type="InterPro" id="IPR012318">
    <property type="entry name" value="HTH_CRP"/>
</dbReference>
<name>A0ABW7GGZ5_9BURK</name>
<dbReference type="InterPro" id="IPR014710">
    <property type="entry name" value="RmlC-like_jellyroll"/>
</dbReference>
<dbReference type="Gene3D" id="1.10.10.10">
    <property type="entry name" value="Winged helix-like DNA-binding domain superfamily/Winged helix DNA-binding domain"/>
    <property type="match status" value="1"/>
</dbReference>
<evidence type="ECO:0000256" key="3">
    <source>
        <dbReference type="ARBA" id="ARBA00023163"/>
    </source>
</evidence>
<evidence type="ECO:0000313" key="6">
    <source>
        <dbReference type="EMBL" id="MFG6461102.1"/>
    </source>
</evidence>
<gene>
    <name evidence="6" type="ORF">ACG04Q_05915</name>
</gene>
<dbReference type="InterPro" id="IPR018490">
    <property type="entry name" value="cNMP-bd_dom_sf"/>
</dbReference>
<comment type="caution">
    <text evidence="6">The sequence shown here is derived from an EMBL/GenBank/DDBJ whole genome shotgun (WGS) entry which is preliminary data.</text>
</comment>
<keyword evidence="1" id="KW-0805">Transcription regulation</keyword>
<dbReference type="Pfam" id="PF13545">
    <property type="entry name" value="HTH_Crp_2"/>
    <property type="match status" value="1"/>
</dbReference>
<dbReference type="CDD" id="cd00038">
    <property type="entry name" value="CAP_ED"/>
    <property type="match status" value="1"/>
</dbReference>
<dbReference type="Pfam" id="PF00027">
    <property type="entry name" value="cNMP_binding"/>
    <property type="match status" value="1"/>
</dbReference>
<accession>A0ABW7GGZ5</accession>
<proteinExistence type="predicted"/>
<dbReference type="InterPro" id="IPR036388">
    <property type="entry name" value="WH-like_DNA-bd_sf"/>
</dbReference>
<keyword evidence="3" id="KW-0804">Transcription</keyword>
<dbReference type="EMBL" id="JBIGHX010000002">
    <property type="protein sequence ID" value="MFG6461102.1"/>
    <property type="molecule type" value="Genomic_DNA"/>
</dbReference>
<evidence type="ECO:0000259" key="5">
    <source>
        <dbReference type="PROSITE" id="PS51063"/>
    </source>
</evidence>
<dbReference type="PANTHER" id="PTHR24567:SF74">
    <property type="entry name" value="HTH-TYPE TRANSCRIPTIONAL REGULATOR ARCR"/>
    <property type="match status" value="1"/>
</dbReference>
<evidence type="ECO:0000256" key="2">
    <source>
        <dbReference type="ARBA" id="ARBA00023125"/>
    </source>
</evidence>
<organism evidence="6 7">
    <name type="scientific">Pelomonas lactea</name>
    <dbReference type="NCBI Taxonomy" id="3299030"/>
    <lineage>
        <taxon>Bacteria</taxon>
        <taxon>Pseudomonadati</taxon>
        <taxon>Pseudomonadota</taxon>
        <taxon>Betaproteobacteria</taxon>
        <taxon>Burkholderiales</taxon>
        <taxon>Sphaerotilaceae</taxon>
        <taxon>Roseateles</taxon>
    </lineage>
</organism>
<protein>
    <submittedName>
        <fullName evidence="6">Crp/Fnr family transcriptional regulator</fullName>
    </submittedName>
</protein>
<keyword evidence="7" id="KW-1185">Reference proteome</keyword>
<dbReference type="SMART" id="SM00100">
    <property type="entry name" value="cNMP"/>
    <property type="match status" value="1"/>
</dbReference>
<dbReference type="InterPro" id="IPR036390">
    <property type="entry name" value="WH_DNA-bd_sf"/>
</dbReference>
<dbReference type="SMART" id="SM00419">
    <property type="entry name" value="HTH_CRP"/>
    <property type="match status" value="1"/>
</dbReference>
<reference evidence="6 7" key="1">
    <citation type="submission" date="2024-08" db="EMBL/GenBank/DDBJ databases">
        <authorList>
            <person name="Lu H."/>
        </authorList>
    </citation>
    <scope>NUCLEOTIDE SEQUENCE [LARGE SCALE GENOMIC DNA]</scope>
    <source>
        <strain evidence="6 7">DXS20W</strain>
    </source>
</reference>
<dbReference type="SUPFAM" id="SSF46785">
    <property type="entry name" value="Winged helix' DNA-binding domain"/>
    <property type="match status" value="1"/>
</dbReference>
<evidence type="ECO:0000256" key="1">
    <source>
        <dbReference type="ARBA" id="ARBA00023015"/>
    </source>
</evidence>
<dbReference type="SUPFAM" id="SSF51206">
    <property type="entry name" value="cAMP-binding domain-like"/>
    <property type="match status" value="1"/>
</dbReference>
<dbReference type="Proteomes" id="UP001606302">
    <property type="component" value="Unassembled WGS sequence"/>
</dbReference>
<dbReference type="InterPro" id="IPR000595">
    <property type="entry name" value="cNMP-bd_dom"/>
</dbReference>
<sequence length="237" mass="25487">MRSRPDAAMLAPFNIPQFLRSQPLFVDVDEAALQRLAASCRLAAAARGEPVLWAGARCDAVFIVARGQVRLYMTAPNGNEKVIELVGPGQSFAEALVFMERPCPVHAQALQDTLLVQVPRQALLQEVQHDAAFAMGMLAGLSRRLHGLVQDVQASALQSGLQRVVGYLLRDVNPDEPGPAVVSLPAAKATVASLLSLTPEYFSRVLHELESAGLLRIARRDIHLPDPAALARHVAGA</sequence>
<dbReference type="InterPro" id="IPR050397">
    <property type="entry name" value="Env_Response_Regulators"/>
</dbReference>
<feature type="domain" description="Cyclic nucleotide-binding" evidence="4">
    <location>
        <begin position="24"/>
        <end position="125"/>
    </location>
</feature>
<evidence type="ECO:0000313" key="7">
    <source>
        <dbReference type="Proteomes" id="UP001606302"/>
    </source>
</evidence>
<dbReference type="PROSITE" id="PS51063">
    <property type="entry name" value="HTH_CRP_2"/>
    <property type="match status" value="1"/>
</dbReference>
<dbReference type="Gene3D" id="2.60.120.10">
    <property type="entry name" value="Jelly Rolls"/>
    <property type="match status" value="1"/>
</dbReference>
<feature type="domain" description="HTH crp-type" evidence="5">
    <location>
        <begin position="158"/>
        <end position="228"/>
    </location>
</feature>
<dbReference type="PROSITE" id="PS50042">
    <property type="entry name" value="CNMP_BINDING_3"/>
    <property type="match status" value="1"/>
</dbReference>
<evidence type="ECO:0000259" key="4">
    <source>
        <dbReference type="PROSITE" id="PS50042"/>
    </source>
</evidence>
<keyword evidence="2" id="KW-0238">DNA-binding</keyword>
<dbReference type="RefSeq" id="WP_394509959.1">
    <property type="nucleotide sequence ID" value="NZ_JBIGHX010000002.1"/>
</dbReference>